<evidence type="ECO:0000313" key="5">
    <source>
        <dbReference type="RefSeq" id="XP_019099890.1"/>
    </source>
</evidence>
<proteinExistence type="predicted"/>
<dbReference type="RefSeq" id="XP_019099890.1">
    <property type="nucleotide sequence ID" value="XM_019244345.1"/>
</dbReference>
<name>A0ABM1RLK2_CAMSA</name>
<dbReference type="InterPro" id="IPR046349">
    <property type="entry name" value="C1-like_sf"/>
</dbReference>
<feature type="region of interest" description="Disordered" evidence="2">
    <location>
        <begin position="1"/>
        <end position="20"/>
    </location>
</feature>
<accession>A0ABM1RLK2</accession>
<protein>
    <submittedName>
        <fullName evidence="5">Uncharacterized protein LOC104784399</fullName>
    </submittedName>
</protein>
<evidence type="ECO:0000256" key="2">
    <source>
        <dbReference type="SAM" id="MobiDB-lite"/>
    </source>
</evidence>
<evidence type="ECO:0000259" key="3">
    <source>
        <dbReference type="Pfam" id="PF03107"/>
    </source>
</evidence>
<organism evidence="4 5">
    <name type="scientific">Camelina sativa</name>
    <name type="common">False flax</name>
    <name type="synonym">Myagrum sativum</name>
    <dbReference type="NCBI Taxonomy" id="90675"/>
    <lineage>
        <taxon>Eukaryota</taxon>
        <taxon>Viridiplantae</taxon>
        <taxon>Streptophyta</taxon>
        <taxon>Embryophyta</taxon>
        <taxon>Tracheophyta</taxon>
        <taxon>Spermatophyta</taxon>
        <taxon>Magnoliopsida</taxon>
        <taxon>eudicotyledons</taxon>
        <taxon>Gunneridae</taxon>
        <taxon>Pentapetalae</taxon>
        <taxon>rosids</taxon>
        <taxon>malvids</taxon>
        <taxon>Brassicales</taxon>
        <taxon>Brassicaceae</taxon>
        <taxon>Camelineae</taxon>
        <taxon>Camelina</taxon>
    </lineage>
</organism>
<keyword evidence="4" id="KW-1185">Reference proteome</keyword>
<reference evidence="5" key="2">
    <citation type="submission" date="2025-08" db="UniProtKB">
        <authorList>
            <consortium name="RefSeq"/>
        </authorList>
    </citation>
    <scope>IDENTIFICATION</scope>
    <source>
        <tissue evidence="5">Leaf</tissue>
    </source>
</reference>
<dbReference type="Pfam" id="PF03107">
    <property type="entry name" value="C1_2"/>
    <property type="match status" value="1"/>
</dbReference>
<sequence>MPSRVTHQSHPHHQLSLTFSVPPGGPGSVTASSFRCCICRGLGSNSWLYSCRECGGFDAHLLCARRKLAATTNLVQHVQNRMQSQLISTAPFVNVPGPVINNKPYPLVVPTTTSPMIRSMINEMINNLVTNTPQNPSQVSQLHELLGPLGMGSGGPVDGPGSSSSSGFPVLIRWFSHQLTRRCLLDLTLLCFLLYSPDLISSPD</sequence>
<reference evidence="4" key="1">
    <citation type="journal article" date="2014" name="Nat. Commun.">
        <title>The emerging biofuel crop Camelina sativa retains a highly undifferentiated hexaploid genome structure.</title>
        <authorList>
            <person name="Kagale S."/>
            <person name="Koh C."/>
            <person name="Nixon J."/>
            <person name="Bollina V."/>
            <person name="Clarke W.E."/>
            <person name="Tuteja R."/>
            <person name="Spillane C."/>
            <person name="Robinson S.J."/>
            <person name="Links M.G."/>
            <person name="Clarke C."/>
            <person name="Higgins E.E."/>
            <person name="Huebert T."/>
            <person name="Sharpe A.G."/>
            <person name="Parkin I.A."/>
        </authorList>
    </citation>
    <scope>NUCLEOTIDE SEQUENCE [LARGE SCALE GENOMIC DNA]</scope>
    <source>
        <strain evidence="4">cv. DH55</strain>
    </source>
</reference>
<keyword evidence="1" id="KW-0677">Repeat</keyword>
<dbReference type="SUPFAM" id="SSF57889">
    <property type="entry name" value="Cysteine-rich domain"/>
    <property type="match status" value="1"/>
</dbReference>
<dbReference type="Proteomes" id="UP000694864">
    <property type="component" value="Chromosome 4"/>
</dbReference>
<feature type="domain" description="DC1" evidence="3">
    <location>
        <begin position="8"/>
        <end position="64"/>
    </location>
</feature>
<evidence type="ECO:0000256" key="1">
    <source>
        <dbReference type="ARBA" id="ARBA00022737"/>
    </source>
</evidence>
<dbReference type="InterPro" id="IPR004146">
    <property type="entry name" value="DC1"/>
</dbReference>
<evidence type="ECO:0000313" key="4">
    <source>
        <dbReference type="Proteomes" id="UP000694864"/>
    </source>
</evidence>
<dbReference type="GeneID" id="104784399"/>
<gene>
    <name evidence="5" type="primary">LOC104784399</name>
</gene>